<dbReference type="OrthoDB" id="7822346at2"/>
<feature type="compositionally biased region" description="Acidic residues" evidence="3">
    <location>
        <begin position="58"/>
        <end position="68"/>
    </location>
</feature>
<keyword evidence="2" id="KW-0964">Secreted</keyword>
<dbReference type="InterPro" id="IPR011049">
    <property type="entry name" value="Serralysin-like_metalloprot_C"/>
</dbReference>
<dbReference type="GO" id="GO:0005576">
    <property type="term" value="C:extracellular region"/>
    <property type="evidence" value="ECO:0007669"/>
    <property type="project" value="UniProtKB-SubCell"/>
</dbReference>
<dbReference type="Proteomes" id="UP000245708">
    <property type="component" value="Unassembled WGS sequence"/>
</dbReference>
<dbReference type="AlphaFoldDB" id="A0A316GGB5"/>
<dbReference type="PRINTS" id="PR00313">
    <property type="entry name" value="CABNDNGRPT"/>
</dbReference>
<comment type="caution">
    <text evidence="4">The sequence shown here is derived from an EMBL/GenBank/DDBJ whole genome shotgun (WGS) entry which is preliminary data.</text>
</comment>
<accession>A0A316GGB5</accession>
<dbReference type="PANTHER" id="PTHR38340:SF1">
    <property type="entry name" value="S-LAYER PROTEIN"/>
    <property type="match status" value="1"/>
</dbReference>
<protein>
    <submittedName>
        <fullName evidence="4">Hemolysin type calcium-binding protein</fullName>
    </submittedName>
</protein>
<dbReference type="EMBL" id="QGGW01000005">
    <property type="protein sequence ID" value="PWK60059.1"/>
    <property type="molecule type" value="Genomic_DNA"/>
</dbReference>
<reference evidence="4 5" key="1">
    <citation type="submission" date="2018-05" db="EMBL/GenBank/DDBJ databases">
        <title>Genomic Encyclopedia of Type Strains, Phase IV (KMG-IV): sequencing the most valuable type-strain genomes for metagenomic binning, comparative biology and taxonomic classification.</title>
        <authorList>
            <person name="Goeker M."/>
        </authorList>
    </citation>
    <scope>NUCLEOTIDE SEQUENCE [LARGE SCALE GENOMIC DNA]</scope>
    <source>
        <strain evidence="4 5">DSM 16097</strain>
    </source>
</reference>
<dbReference type="PROSITE" id="PS00330">
    <property type="entry name" value="HEMOLYSIN_CALCIUM"/>
    <property type="match status" value="5"/>
</dbReference>
<dbReference type="GO" id="GO:0005509">
    <property type="term" value="F:calcium ion binding"/>
    <property type="evidence" value="ECO:0007669"/>
    <property type="project" value="InterPro"/>
</dbReference>
<evidence type="ECO:0000313" key="4">
    <source>
        <dbReference type="EMBL" id="PWK60059.1"/>
    </source>
</evidence>
<evidence type="ECO:0000256" key="2">
    <source>
        <dbReference type="ARBA" id="ARBA00022525"/>
    </source>
</evidence>
<comment type="subcellular location">
    <subcellularLocation>
        <location evidence="1">Secreted</location>
    </subcellularLocation>
</comment>
<gene>
    <name evidence="4" type="ORF">C7455_10542</name>
</gene>
<dbReference type="RefSeq" id="WP_109668291.1">
    <property type="nucleotide sequence ID" value="NZ_QGGW01000005.1"/>
</dbReference>
<evidence type="ECO:0000256" key="3">
    <source>
        <dbReference type="SAM" id="MobiDB-lite"/>
    </source>
</evidence>
<dbReference type="InterPro" id="IPR018511">
    <property type="entry name" value="Hemolysin-typ_Ca-bd_CS"/>
</dbReference>
<organism evidence="4 5">
    <name type="scientific">Roseicyclus mahoneyensis</name>
    <dbReference type="NCBI Taxonomy" id="164332"/>
    <lineage>
        <taxon>Bacteria</taxon>
        <taxon>Pseudomonadati</taxon>
        <taxon>Pseudomonadota</taxon>
        <taxon>Alphaproteobacteria</taxon>
        <taxon>Rhodobacterales</taxon>
        <taxon>Roseobacteraceae</taxon>
        <taxon>Roseicyclus</taxon>
    </lineage>
</organism>
<dbReference type="Gene3D" id="2.150.10.10">
    <property type="entry name" value="Serralysin-like metalloprotease, C-terminal"/>
    <property type="match status" value="3"/>
</dbReference>
<evidence type="ECO:0000313" key="5">
    <source>
        <dbReference type="Proteomes" id="UP000245708"/>
    </source>
</evidence>
<sequence length="481" mass="48147">MLAAGGLLILLAMGYAVSGMISDGDIAAPQGAGGAAEPDTADDEGQMAEGTGLADLLFGDDSDDEPAPDAEVGPDAPDGGTEPDILRLGPGDHATGSADADVFAIAMPAAGTEDGIVADVPRISDFEAGVDRLILEFDGLAEDAPEISLDSDGTPDATTVLANGLPVALLLGVTAMDLSDVEVQMTGSADPVADTTVTDTGGDDSIEGHFGADLMDGGTNADMLDGRAAMAELLAGGHDAITGGVGHDTIEGSAGNDMLVGNEGDDVLLGGSGADEIYGEDGDDRIEGGAGPDFLVGGEGNDSIWGGDDNDLIFGGAGDDLLSGDEGDDYLQGGFGADTLLGGAGNDRLDGTFTTGGSIFVTFDQDEGDILDGGDGDDTILIGARDIATGGDGADRFVTGSYIETAEVAGHVTDFDPSMDVIEVIFDPDLTPDPVITVEDFDDGTGANILFEGQLILSVSGAQGLDPALIELREVVPDRAA</sequence>
<feature type="region of interest" description="Disordered" evidence="3">
    <location>
        <begin position="58"/>
        <end position="92"/>
    </location>
</feature>
<dbReference type="InterPro" id="IPR050557">
    <property type="entry name" value="RTX_toxin/Mannuronan_C5-epim"/>
</dbReference>
<keyword evidence="5" id="KW-1185">Reference proteome</keyword>
<name>A0A316GGB5_9RHOB</name>
<proteinExistence type="predicted"/>
<evidence type="ECO:0000256" key="1">
    <source>
        <dbReference type="ARBA" id="ARBA00004613"/>
    </source>
</evidence>
<dbReference type="SUPFAM" id="SSF51120">
    <property type="entry name" value="beta-Roll"/>
    <property type="match status" value="4"/>
</dbReference>
<dbReference type="Pfam" id="PF00353">
    <property type="entry name" value="HemolysinCabind"/>
    <property type="match status" value="5"/>
</dbReference>
<dbReference type="PANTHER" id="PTHR38340">
    <property type="entry name" value="S-LAYER PROTEIN"/>
    <property type="match status" value="1"/>
</dbReference>
<dbReference type="InterPro" id="IPR001343">
    <property type="entry name" value="Hemolysn_Ca-bd"/>
</dbReference>